<accession>A0A8I5T6V4</accession>
<dbReference type="AlphaFoldDB" id="A0A8I5T6V4"/>
<dbReference type="Ensembl" id="ENSPPYT00000057020.1">
    <property type="protein sequence ID" value="ENSPPYP00000029823.1"/>
    <property type="gene ID" value="ENSPPYG00000033460.1"/>
</dbReference>
<reference evidence="1 2" key="1">
    <citation type="submission" date="2008-02" db="EMBL/GenBank/DDBJ databases">
        <title>A 6x draft sequence assembly of the Pongo pygmaeus abelii genome.</title>
        <authorList>
            <person name="Wilson R.K."/>
            <person name="Mardis E."/>
        </authorList>
    </citation>
    <scope>NUCLEOTIDE SEQUENCE [LARGE SCALE GENOMIC DNA]</scope>
</reference>
<keyword evidence="2" id="KW-1185">Reference proteome</keyword>
<evidence type="ECO:0000313" key="2">
    <source>
        <dbReference type="Proteomes" id="UP000001595"/>
    </source>
</evidence>
<dbReference type="InterPro" id="IPR040906">
    <property type="entry name" value="DUF5535"/>
</dbReference>
<dbReference type="OMA" id="QCTRTWL"/>
<proteinExistence type="predicted"/>
<reference evidence="1" key="3">
    <citation type="submission" date="2025-09" db="UniProtKB">
        <authorList>
            <consortium name="Ensembl"/>
        </authorList>
    </citation>
    <scope>IDENTIFICATION</scope>
</reference>
<dbReference type="Pfam" id="PF17687">
    <property type="entry name" value="DUF5535"/>
    <property type="match status" value="1"/>
</dbReference>
<evidence type="ECO:0000313" key="1">
    <source>
        <dbReference type="Ensembl" id="ENSPPYP00000029823.1"/>
    </source>
</evidence>
<protein>
    <submittedName>
        <fullName evidence="1">Uncharacterized protein</fullName>
    </submittedName>
</protein>
<dbReference type="Proteomes" id="UP000001595">
    <property type="component" value="Chromosome 19"/>
</dbReference>
<sequence>MSVTWLLYQRELVKGMTVLEAVLEIQAITDSRLLSMVPGPARPPGSCWDPTQCTRTWLLSHTPRRRWISGLPRASCRLGEELPIHHHETWAWLSRTGTTWPGAPGVKPARILGELLLV</sequence>
<name>A0A8I5T6V4_PONAB</name>
<organism evidence="1 2">
    <name type="scientific">Pongo abelii</name>
    <name type="common">Sumatran orangutan</name>
    <name type="synonym">Pongo pygmaeus abelii</name>
    <dbReference type="NCBI Taxonomy" id="9601"/>
    <lineage>
        <taxon>Eukaryota</taxon>
        <taxon>Metazoa</taxon>
        <taxon>Chordata</taxon>
        <taxon>Craniata</taxon>
        <taxon>Vertebrata</taxon>
        <taxon>Euteleostomi</taxon>
        <taxon>Mammalia</taxon>
        <taxon>Eutheria</taxon>
        <taxon>Euarchontoglires</taxon>
        <taxon>Primates</taxon>
        <taxon>Haplorrhini</taxon>
        <taxon>Catarrhini</taxon>
        <taxon>Hominidae</taxon>
        <taxon>Pongo</taxon>
    </lineage>
</organism>
<dbReference type="GeneTree" id="ENSGT00940000167641"/>
<reference evidence="1" key="2">
    <citation type="submission" date="2025-08" db="UniProtKB">
        <authorList>
            <consortium name="Ensembl"/>
        </authorList>
    </citation>
    <scope>IDENTIFICATION</scope>
</reference>